<sequence length="165" mass="18635">GFAHESTRLHDRPRLCCCEPSRHQLGHSRHCRSLREPRGKSAVEVTSISQITSSLHSPLPTTVALDFPTDPITTTNVTQLAGLLSGCNQGDCPEYAQFDLILTRHPTRHEDWWNGRMNDCNKCIKVASDGMCYYFKSCGRDREVCIDRNINRAHRHWCDVASLAA</sequence>
<organism evidence="1 2">
    <name type="scientific">Pterulicium gracile</name>
    <dbReference type="NCBI Taxonomy" id="1884261"/>
    <lineage>
        <taxon>Eukaryota</taxon>
        <taxon>Fungi</taxon>
        <taxon>Dikarya</taxon>
        <taxon>Basidiomycota</taxon>
        <taxon>Agaricomycotina</taxon>
        <taxon>Agaricomycetes</taxon>
        <taxon>Agaricomycetidae</taxon>
        <taxon>Agaricales</taxon>
        <taxon>Pleurotineae</taxon>
        <taxon>Pterulaceae</taxon>
        <taxon>Pterulicium</taxon>
    </lineage>
</organism>
<proteinExistence type="predicted"/>
<accession>A0A5C3Q9H9</accession>
<evidence type="ECO:0000313" key="1">
    <source>
        <dbReference type="EMBL" id="TFK97719.1"/>
    </source>
</evidence>
<dbReference type="Proteomes" id="UP000305067">
    <property type="component" value="Unassembled WGS sequence"/>
</dbReference>
<keyword evidence="2" id="KW-1185">Reference proteome</keyword>
<reference evidence="1 2" key="1">
    <citation type="journal article" date="2019" name="Nat. Ecol. Evol.">
        <title>Megaphylogeny resolves global patterns of mushroom evolution.</title>
        <authorList>
            <person name="Varga T."/>
            <person name="Krizsan K."/>
            <person name="Foldi C."/>
            <person name="Dima B."/>
            <person name="Sanchez-Garcia M."/>
            <person name="Sanchez-Ramirez S."/>
            <person name="Szollosi G.J."/>
            <person name="Szarkandi J.G."/>
            <person name="Papp V."/>
            <person name="Albert L."/>
            <person name="Andreopoulos W."/>
            <person name="Angelini C."/>
            <person name="Antonin V."/>
            <person name="Barry K.W."/>
            <person name="Bougher N.L."/>
            <person name="Buchanan P."/>
            <person name="Buyck B."/>
            <person name="Bense V."/>
            <person name="Catcheside P."/>
            <person name="Chovatia M."/>
            <person name="Cooper J."/>
            <person name="Damon W."/>
            <person name="Desjardin D."/>
            <person name="Finy P."/>
            <person name="Geml J."/>
            <person name="Haridas S."/>
            <person name="Hughes K."/>
            <person name="Justo A."/>
            <person name="Karasinski D."/>
            <person name="Kautmanova I."/>
            <person name="Kiss B."/>
            <person name="Kocsube S."/>
            <person name="Kotiranta H."/>
            <person name="LaButti K.M."/>
            <person name="Lechner B.E."/>
            <person name="Liimatainen K."/>
            <person name="Lipzen A."/>
            <person name="Lukacs Z."/>
            <person name="Mihaltcheva S."/>
            <person name="Morgado L.N."/>
            <person name="Niskanen T."/>
            <person name="Noordeloos M.E."/>
            <person name="Ohm R.A."/>
            <person name="Ortiz-Santana B."/>
            <person name="Ovrebo C."/>
            <person name="Racz N."/>
            <person name="Riley R."/>
            <person name="Savchenko A."/>
            <person name="Shiryaev A."/>
            <person name="Soop K."/>
            <person name="Spirin V."/>
            <person name="Szebenyi C."/>
            <person name="Tomsovsky M."/>
            <person name="Tulloss R.E."/>
            <person name="Uehling J."/>
            <person name="Grigoriev I.V."/>
            <person name="Vagvolgyi C."/>
            <person name="Papp T."/>
            <person name="Martin F.M."/>
            <person name="Miettinen O."/>
            <person name="Hibbett D.S."/>
            <person name="Nagy L.G."/>
        </authorList>
    </citation>
    <scope>NUCLEOTIDE SEQUENCE [LARGE SCALE GENOMIC DNA]</scope>
    <source>
        <strain evidence="1 2">CBS 309.79</strain>
    </source>
</reference>
<gene>
    <name evidence="1" type="ORF">BDV98DRAFT_631733</name>
</gene>
<dbReference type="EMBL" id="ML178845">
    <property type="protein sequence ID" value="TFK97719.1"/>
    <property type="molecule type" value="Genomic_DNA"/>
</dbReference>
<feature type="non-terminal residue" evidence="1">
    <location>
        <position position="165"/>
    </location>
</feature>
<dbReference type="AlphaFoldDB" id="A0A5C3Q9H9"/>
<protein>
    <submittedName>
        <fullName evidence="1">Uncharacterized protein</fullName>
    </submittedName>
</protein>
<feature type="non-terminal residue" evidence="1">
    <location>
        <position position="1"/>
    </location>
</feature>
<name>A0A5C3Q9H9_9AGAR</name>
<evidence type="ECO:0000313" key="2">
    <source>
        <dbReference type="Proteomes" id="UP000305067"/>
    </source>
</evidence>